<dbReference type="InterPro" id="IPR023019">
    <property type="entry name" value="His_synth_HisIE"/>
</dbReference>
<evidence type="ECO:0000313" key="17">
    <source>
        <dbReference type="EMBL" id="AII14185.1"/>
    </source>
</evidence>
<keyword evidence="10 15" id="KW-0547">Nucleotide-binding</keyword>
<dbReference type="InterPro" id="IPR002496">
    <property type="entry name" value="PRib_AMP_CycHydrolase_dom"/>
</dbReference>
<dbReference type="EC" id="3.5.4.19" evidence="15"/>
<comment type="subcellular location">
    <subcellularLocation>
        <location evidence="3 15">Cytoplasm</location>
    </subcellularLocation>
</comment>
<comment type="similarity">
    <text evidence="7 15">In the N-terminal section; belongs to the PRA-CH family.</text>
</comment>
<dbReference type="GO" id="GO:0005524">
    <property type="term" value="F:ATP binding"/>
    <property type="evidence" value="ECO:0007669"/>
    <property type="project" value="UniProtKB-KW"/>
</dbReference>
<dbReference type="RefSeq" id="WP_038452985.1">
    <property type="nucleotide sequence ID" value="NZ_CP009043.1"/>
</dbReference>
<dbReference type="Gene3D" id="3.10.20.810">
    <property type="entry name" value="Phosphoribosyl-AMP cyclohydrolase"/>
    <property type="match status" value="1"/>
</dbReference>
<evidence type="ECO:0000256" key="11">
    <source>
        <dbReference type="ARBA" id="ARBA00022801"/>
    </source>
</evidence>
<comment type="similarity">
    <text evidence="6 15">In the C-terminal section; belongs to the PRA-PH family.</text>
</comment>
<evidence type="ECO:0000256" key="10">
    <source>
        <dbReference type="ARBA" id="ARBA00022741"/>
    </source>
</evidence>
<dbReference type="NCBIfam" id="NF000768">
    <property type="entry name" value="PRK00051.1"/>
    <property type="match status" value="1"/>
</dbReference>
<evidence type="ECO:0000256" key="2">
    <source>
        <dbReference type="ARBA" id="ARBA00001460"/>
    </source>
</evidence>
<dbReference type="PANTHER" id="PTHR42945:SF1">
    <property type="entry name" value="HISTIDINE BIOSYNTHESIS BIFUNCTIONAL PROTEIN HIS7"/>
    <property type="match status" value="1"/>
</dbReference>
<dbReference type="Pfam" id="PF01503">
    <property type="entry name" value="PRA-PH"/>
    <property type="match status" value="1"/>
</dbReference>
<evidence type="ECO:0000256" key="13">
    <source>
        <dbReference type="ARBA" id="ARBA00023102"/>
    </source>
</evidence>
<evidence type="ECO:0000256" key="15">
    <source>
        <dbReference type="HAMAP-Rule" id="MF_01019"/>
    </source>
</evidence>
<dbReference type="SUPFAM" id="SSF101386">
    <property type="entry name" value="all-alpha NTP pyrophosphatases"/>
    <property type="match status" value="1"/>
</dbReference>
<dbReference type="EMBL" id="CP009043">
    <property type="protein sequence ID" value="AII14185.1"/>
    <property type="molecule type" value="Genomic_DNA"/>
</dbReference>
<dbReference type="InterPro" id="IPR026660">
    <property type="entry name" value="PRA-CH"/>
</dbReference>
<dbReference type="InterPro" id="IPR008179">
    <property type="entry name" value="HisE"/>
</dbReference>
<dbReference type="InterPro" id="IPR021130">
    <property type="entry name" value="PRib-ATP_PPHydrolase-like"/>
</dbReference>
<dbReference type="GO" id="GO:0000105">
    <property type="term" value="P:L-histidine biosynthetic process"/>
    <property type="evidence" value="ECO:0007669"/>
    <property type="project" value="UniProtKB-UniRule"/>
</dbReference>
<evidence type="ECO:0000256" key="7">
    <source>
        <dbReference type="ARBA" id="ARBA00008299"/>
    </source>
</evidence>
<dbReference type="GO" id="GO:0004636">
    <property type="term" value="F:phosphoribosyl-ATP diphosphatase activity"/>
    <property type="evidence" value="ECO:0007669"/>
    <property type="project" value="UniProtKB-UniRule"/>
</dbReference>
<keyword evidence="13 15" id="KW-0368">Histidine biosynthesis</keyword>
<reference evidence="18" key="1">
    <citation type="journal article" date="2014" name="Genome Announc.">
        <title>Complete Genome Sequence of Campylobacter iguaniorum Strain 1485ET, Isolated from a Bearded Dragon (Pogona vitticeps).</title>
        <authorList>
            <person name="Gilbert M.J."/>
            <person name="Miller W.G."/>
            <person name="Yee E."/>
            <person name="Kik M."/>
            <person name="Wagenaar J.A."/>
            <person name="Duim B."/>
        </authorList>
    </citation>
    <scope>NUCLEOTIDE SEQUENCE [LARGE SCALE GENOMIC DNA]</scope>
    <source>
        <strain evidence="18">1485E</strain>
    </source>
</reference>
<evidence type="ECO:0000256" key="5">
    <source>
        <dbReference type="ARBA" id="ARBA00005204"/>
    </source>
</evidence>
<comment type="pathway">
    <text evidence="4 15">Amino-acid biosynthesis; L-histidine biosynthesis; L-histidine from 5-phospho-alpha-D-ribose 1-diphosphate: step 3/9.</text>
</comment>
<dbReference type="HOGENOM" id="CLU_048577_3_0_7"/>
<dbReference type="Gene3D" id="1.10.287.1080">
    <property type="entry name" value="MazG-like"/>
    <property type="match status" value="1"/>
</dbReference>
<feature type="region of interest" description="Phosphoribosyl-ATP pyrophosphohydrolase" evidence="15">
    <location>
        <begin position="126"/>
        <end position="248"/>
    </location>
</feature>
<keyword evidence="18" id="KW-1185">Reference proteome</keyword>
<dbReference type="SUPFAM" id="SSF141734">
    <property type="entry name" value="HisI-like"/>
    <property type="match status" value="1"/>
</dbReference>
<dbReference type="InterPro" id="IPR038019">
    <property type="entry name" value="PRib_AMP_CycHydrolase_sf"/>
</dbReference>
<evidence type="ECO:0000256" key="9">
    <source>
        <dbReference type="ARBA" id="ARBA00022605"/>
    </source>
</evidence>
<accession>A0A076F7E7</accession>
<keyword evidence="11 15" id="KW-0378">Hydrolase</keyword>
<evidence type="ECO:0000256" key="14">
    <source>
        <dbReference type="ARBA" id="ARBA00023268"/>
    </source>
</evidence>
<proteinExistence type="inferred from homology"/>
<evidence type="ECO:0000313" key="18">
    <source>
        <dbReference type="Proteomes" id="UP000028486"/>
    </source>
</evidence>
<evidence type="ECO:0000256" key="1">
    <source>
        <dbReference type="ARBA" id="ARBA00000024"/>
    </source>
</evidence>
<comment type="pathway">
    <text evidence="5 15">Amino-acid biosynthesis; L-histidine biosynthesis; L-histidine from 5-phospho-alpha-D-ribose 1-diphosphate: step 2/9.</text>
</comment>
<dbReference type="Proteomes" id="UP000028486">
    <property type="component" value="Chromosome"/>
</dbReference>
<keyword evidence="14 15" id="KW-0511">Multifunctional enzyme</keyword>
<dbReference type="HAMAP" id="MF_01021">
    <property type="entry name" value="HisI"/>
    <property type="match status" value="1"/>
</dbReference>
<dbReference type="GO" id="GO:0005737">
    <property type="term" value="C:cytoplasm"/>
    <property type="evidence" value="ECO:0007669"/>
    <property type="project" value="UniProtKB-SubCell"/>
</dbReference>
<sequence>MRVNWQKLDGLLPVIVQEDGSNEVLMMAYMNEEALNLSIKTGFAHYFSRTKNRIWKKGEESGNTQEIKDMKLDCDNDSLLIKVVQNGGAACHTGAKSCFFNQISLEPTSDTKLQNEPNLNLKYDILDHLYHVALQRKLNADASSSYIAKLYSKGENAYLKKVCEEAGEFAFAIKDLSKFKKYSDLERESFGEHKAGDPATDVIYEGADIIFHMIVALADFDIHPSRVLDELKRREGISGIEEKNGRSK</sequence>
<evidence type="ECO:0000259" key="16">
    <source>
        <dbReference type="Pfam" id="PF01502"/>
    </source>
</evidence>
<dbReference type="eggNOG" id="COG0139">
    <property type="taxonomic scope" value="Bacteria"/>
</dbReference>
<dbReference type="KEGG" id="caj:CIG1485E_0314"/>
<dbReference type="UniPathway" id="UPA00031">
    <property type="reaction ID" value="UER00007"/>
</dbReference>
<comment type="catalytic activity">
    <reaction evidence="1 15">
        <text>1-(5-phospho-beta-D-ribosyl)-5'-AMP + H2O = 1-(5-phospho-beta-D-ribosyl)-5-[(5-phospho-beta-D-ribosylamino)methylideneamino]imidazole-4-carboxamide</text>
        <dbReference type="Rhea" id="RHEA:20049"/>
        <dbReference type="ChEBI" id="CHEBI:15377"/>
        <dbReference type="ChEBI" id="CHEBI:58435"/>
        <dbReference type="ChEBI" id="CHEBI:59457"/>
        <dbReference type="EC" id="3.5.4.19"/>
    </reaction>
</comment>
<comment type="catalytic activity">
    <reaction evidence="2 15">
        <text>1-(5-phospho-beta-D-ribosyl)-ATP + H2O = 1-(5-phospho-beta-D-ribosyl)-5'-AMP + diphosphate + H(+)</text>
        <dbReference type="Rhea" id="RHEA:22828"/>
        <dbReference type="ChEBI" id="CHEBI:15377"/>
        <dbReference type="ChEBI" id="CHEBI:15378"/>
        <dbReference type="ChEBI" id="CHEBI:33019"/>
        <dbReference type="ChEBI" id="CHEBI:59457"/>
        <dbReference type="ChEBI" id="CHEBI:73183"/>
        <dbReference type="EC" id="3.6.1.31"/>
    </reaction>
</comment>
<dbReference type="NCBIfam" id="NF001611">
    <property type="entry name" value="PRK00400.1-3"/>
    <property type="match status" value="1"/>
</dbReference>
<gene>
    <name evidence="15 17" type="primary">hisIE</name>
    <name evidence="15" type="synonym">hisI</name>
    <name evidence="17" type="ORF">CIG1485E_0314</name>
</gene>
<dbReference type="HAMAP" id="MF_01019">
    <property type="entry name" value="HisIE"/>
    <property type="match status" value="1"/>
</dbReference>
<organism evidence="17 18">
    <name type="scientific">Campylobacter iguaniorum</name>
    <dbReference type="NCBI Taxonomy" id="1244531"/>
    <lineage>
        <taxon>Bacteria</taxon>
        <taxon>Pseudomonadati</taxon>
        <taxon>Campylobacterota</taxon>
        <taxon>Epsilonproteobacteria</taxon>
        <taxon>Campylobacterales</taxon>
        <taxon>Campylobacteraceae</taxon>
        <taxon>Campylobacter</taxon>
    </lineage>
</organism>
<dbReference type="FunFam" id="3.10.20.810:FF:000001">
    <property type="entry name" value="Histidine biosynthesis bifunctional protein HisIE"/>
    <property type="match status" value="1"/>
</dbReference>
<dbReference type="PANTHER" id="PTHR42945">
    <property type="entry name" value="HISTIDINE BIOSYNTHESIS BIFUNCTIONAL PROTEIN"/>
    <property type="match status" value="1"/>
</dbReference>
<dbReference type="NCBIfam" id="NF002747">
    <property type="entry name" value="PRK02759.1"/>
    <property type="match status" value="1"/>
</dbReference>
<feature type="domain" description="Phosphoribosyl-AMP cyclohydrolase" evidence="16">
    <location>
        <begin position="26"/>
        <end position="100"/>
    </location>
</feature>
<keyword evidence="9 15" id="KW-0028">Amino-acid biosynthesis</keyword>
<protein>
    <recommendedName>
        <fullName evidence="15">Histidine biosynthesis bifunctional protein HisIE</fullName>
    </recommendedName>
    <domain>
        <recommendedName>
            <fullName evidence="15">Phosphoribosyl-AMP cyclohydrolase</fullName>
            <shortName evidence="15">PRA-CH</shortName>
            <ecNumber evidence="15">3.5.4.19</ecNumber>
        </recommendedName>
    </domain>
    <domain>
        <recommendedName>
            <fullName evidence="15">Phosphoribosyl-ATP pyrophosphatase</fullName>
            <shortName evidence="15">PRA-PH</shortName>
            <ecNumber evidence="15">3.6.1.31</ecNumber>
        </recommendedName>
    </domain>
</protein>
<dbReference type="AlphaFoldDB" id="A0A076F7E7"/>
<dbReference type="Pfam" id="PF01502">
    <property type="entry name" value="PRA-CH"/>
    <property type="match status" value="1"/>
</dbReference>
<dbReference type="CDD" id="cd11534">
    <property type="entry name" value="NTP-PPase_HisIE_like"/>
    <property type="match status" value="1"/>
</dbReference>
<evidence type="ECO:0000256" key="3">
    <source>
        <dbReference type="ARBA" id="ARBA00004496"/>
    </source>
</evidence>
<evidence type="ECO:0000256" key="6">
    <source>
        <dbReference type="ARBA" id="ARBA00007731"/>
    </source>
</evidence>
<feature type="region of interest" description="Phosphoribosyl-AMP cyclohydrolase" evidence="15">
    <location>
        <begin position="1"/>
        <end position="125"/>
    </location>
</feature>
<dbReference type="EC" id="3.6.1.31" evidence="15"/>
<name>A0A076F7E7_9BACT</name>
<evidence type="ECO:0000256" key="12">
    <source>
        <dbReference type="ARBA" id="ARBA00022840"/>
    </source>
</evidence>
<dbReference type="GO" id="GO:0004635">
    <property type="term" value="F:phosphoribosyl-AMP cyclohydrolase activity"/>
    <property type="evidence" value="ECO:0007669"/>
    <property type="project" value="UniProtKB-UniRule"/>
</dbReference>
<keyword evidence="12 15" id="KW-0067">ATP-binding</keyword>
<keyword evidence="8 15" id="KW-0963">Cytoplasm</keyword>
<evidence type="ECO:0000256" key="8">
    <source>
        <dbReference type="ARBA" id="ARBA00022490"/>
    </source>
</evidence>
<dbReference type="STRING" id="1244531.CIG2463D_0319"/>
<evidence type="ECO:0000256" key="4">
    <source>
        <dbReference type="ARBA" id="ARBA00005169"/>
    </source>
</evidence>
<dbReference type="eggNOG" id="COG0140">
    <property type="taxonomic scope" value="Bacteria"/>
</dbReference>